<dbReference type="OrthoDB" id="9810871at2"/>
<accession>A0A3E0W188</accession>
<keyword evidence="2" id="KW-0732">Signal</keyword>
<feature type="transmembrane region" description="Helical" evidence="1">
    <location>
        <begin position="208"/>
        <end position="233"/>
    </location>
</feature>
<sequence>MQKRTLIRYTTALTAAGLLALAAPLSASAHVRVTPDQAVAGSYSTLTFKVPTESATASTTKLEVDLPTDTPFGSVSYQPLPGWSVEVITSTLPTPVVTDDGTVTEAPTKIVWTADAGSAVAPGAFQLFSISAGPVPDTGSIALPAHQTYSDGSVVDWTEATPASGVEPELPAPTLYINDAPPAEAGAAGATVSATSAPTADTASGSTVAIATGVGIGGLALGAIALVVAVVALTRKRPAGR</sequence>
<name>A0A3E0W188_9MICO</name>
<dbReference type="RefSeq" id="WP_116282110.1">
    <property type="nucleotide sequence ID" value="NZ_NBXA01000007.1"/>
</dbReference>
<dbReference type="InterPro" id="IPR012533">
    <property type="entry name" value="YcnI-copper_dom"/>
</dbReference>
<keyword evidence="1" id="KW-1133">Transmembrane helix</keyword>
<evidence type="ECO:0000313" key="4">
    <source>
        <dbReference type="EMBL" id="RFA15348.1"/>
    </source>
</evidence>
<dbReference type="CDD" id="cd08545">
    <property type="entry name" value="YcnI_like"/>
    <property type="match status" value="1"/>
</dbReference>
<evidence type="ECO:0000259" key="3">
    <source>
        <dbReference type="Pfam" id="PF07987"/>
    </source>
</evidence>
<dbReference type="Proteomes" id="UP000256709">
    <property type="component" value="Unassembled WGS sequence"/>
</dbReference>
<keyword evidence="1" id="KW-0472">Membrane</keyword>
<organism evidence="4 5">
    <name type="scientific">Subtercola boreus</name>
    <dbReference type="NCBI Taxonomy" id="120213"/>
    <lineage>
        <taxon>Bacteria</taxon>
        <taxon>Bacillati</taxon>
        <taxon>Actinomycetota</taxon>
        <taxon>Actinomycetes</taxon>
        <taxon>Micrococcales</taxon>
        <taxon>Microbacteriaceae</taxon>
        <taxon>Subtercola</taxon>
    </lineage>
</organism>
<feature type="chain" id="PRO_5017823808" description="YncI copper-binding domain-containing protein" evidence="2">
    <location>
        <begin position="30"/>
        <end position="241"/>
    </location>
</feature>
<reference evidence="4 5" key="1">
    <citation type="submission" date="2017-04" db="EMBL/GenBank/DDBJ databases">
        <title>Comparative genome analysis of Subtercola boreus.</title>
        <authorList>
            <person name="Cho Y.-J."/>
            <person name="Cho A."/>
            <person name="Kim O.-S."/>
            <person name="Lee J.-I."/>
        </authorList>
    </citation>
    <scope>NUCLEOTIDE SEQUENCE [LARGE SCALE GENOMIC DNA]</scope>
    <source>
        <strain evidence="4 5">P27444</strain>
    </source>
</reference>
<comment type="caution">
    <text evidence="4">The sequence shown here is derived from an EMBL/GenBank/DDBJ whole genome shotgun (WGS) entry which is preliminary data.</text>
</comment>
<evidence type="ECO:0000313" key="5">
    <source>
        <dbReference type="Proteomes" id="UP000256709"/>
    </source>
</evidence>
<feature type="domain" description="YncI copper-binding" evidence="3">
    <location>
        <begin position="30"/>
        <end position="176"/>
    </location>
</feature>
<gene>
    <name evidence="4" type="ORF">B7R21_04855</name>
</gene>
<feature type="signal peptide" evidence="2">
    <location>
        <begin position="1"/>
        <end position="29"/>
    </location>
</feature>
<evidence type="ECO:0000256" key="2">
    <source>
        <dbReference type="SAM" id="SignalP"/>
    </source>
</evidence>
<dbReference type="Gene3D" id="2.60.40.2230">
    <property type="entry name" value="Uncharacterised protein YcnI-like PF07987, DUF1775"/>
    <property type="match status" value="1"/>
</dbReference>
<dbReference type="Pfam" id="PF07987">
    <property type="entry name" value="DUF1775"/>
    <property type="match status" value="1"/>
</dbReference>
<dbReference type="EMBL" id="NBXA01000007">
    <property type="protein sequence ID" value="RFA15348.1"/>
    <property type="molecule type" value="Genomic_DNA"/>
</dbReference>
<protein>
    <recommendedName>
        <fullName evidence="3">YncI copper-binding domain-containing protein</fullName>
    </recommendedName>
</protein>
<proteinExistence type="predicted"/>
<dbReference type="InterPro" id="IPR038507">
    <property type="entry name" value="YcnI-like_sf"/>
</dbReference>
<evidence type="ECO:0000256" key="1">
    <source>
        <dbReference type="SAM" id="Phobius"/>
    </source>
</evidence>
<keyword evidence="1" id="KW-0812">Transmembrane</keyword>
<dbReference type="AlphaFoldDB" id="A0A3E0W188"/>